<feature type="non-terminal residue" evidence="7">
    <location>
        <position position="1"/>
    </location>
</feature>
<dbReference type="SUPFAM" id="SSF48726">
    <property type="entry name" value="Immunoglobulin"/>
    <property type="match status" value="2"/>
</dbReference>
<dbReference type="InterPro" id="IPR003599">
    <property type="entry name" value="Ig_sub"/>
</dbReference>
<dbReference type="Gene3D" id="2.60.40.10">
    <property type="entry name" value="Immunoglobulins"/>
    <property type="match status" value="3"/>
</dbReference>
<accession>A0ABD3XH76</accession>
<keyword evidence="4" id="KW-0393">Immunoglobulin domain</keyword>
<dbReference type="AlphaFoldDB" id="A0ABD3XH76"/>
<dbReference type="EMBL" id="JBJQND010000002">
    <property type="protein sequence ID" value="KAL3885614.1"/>
    <property type="molecule type" value="Genomic_DNA"/>
</dbReference>
<dbReference type="SMART" id="SM00408">
    <property type="entry name" value="IGc2"/>
    <property type="match status" value="3"/>
</dbReference>
<proteinExistence type="predicted"/>
<dbReference type="PANTHER" id="PTHR44337:SF20">
    <property type="entry name" value="CARCINOEMBRYONIC ANTIGEN-RELATED CELL ADHESION MOLECULE 5-RELATED"/>
    <property type="match status" value="1"/>
</dbReference>
<dbReference type="InterPro" id="IPR036179">
    <property type="entry name" value="Ig-like_dom_sf"/>
</dbReference>
<evidence type="ECO:0000313" key="7">
    <source>
        <dbReference type="EMBL" id="KAL3885614.1"/>
    </source>
</evidence>
<keyword evidence="5" id="KW-1133">Transmembrane helix</keyword>
<feature type="transmembrane region" description="Helical" evidence="5">
    <location>
        <begin position="404"/>
        <end position="424"/>
    </location>
</feature>
<dbReference type="PROSITE" id="PS50835">
    <property type="entry name" value="IG_LIKE"/>
    <property type="match status" value="3"/>
</dbReference>
<dbReference type="InterPro" id="IPR007110">
    <property type="entry name" value="Ig-like_dom"/>
</dbReference>
<keyword evidence="1" id="KW-0732">Signal</keyword>
<dbReference type="InterPro" id="IPR013783">
    <property type="entry name" value="Ig-like_fold"/>
</dbReference>
<keyword evidence="2" id="KW-1015">Disulfide bond</keyword>
<dbReference type="InterPro" id="IPR052598">
    <property type="entry name" value="IgSF_CEA-related"/>
</dbReference>
<keyword evidence="8" id="KW-1185">Reference proteome</keyword>
<name>A0ABD3XH76_SINWO</name>
<organism evidence="7 8">
    <name type="scientific">Sinanodonta woodiana</name>
    <name type="common">Chinese pond mussel</name>
    <name type="synonym">Anodonta woodiana</name>
    <dbReference type="NCBI Taxonomy" id="1069815"/>
    <lineage>
        <taxon>Eukaryota</taxon>
        <taxon>Metazoa</taxon>
        <taxon>Spiralia</taxon>
        <taxon>Lophotrochozoa</taxon>
        <taxon>Mollusca</taxon>
        <taxon>Bivalvia</taxon>
        <taxon>Autobranchia</taxon>
        <taxon>Heteroconchia</taxon>
        <taxon>Palaeoheterodonta</taxon>
        <taxon>Unionida</taxon>
        <taxon>Unionoidea</taxon>
        <taxon>Unionidae</taxon>
        <taxon>Unioninae</taxon>
        <taxon>Sinanodonta</taxon>
    </lineage>
</organism>
<dbReference type="Pfam" id="PF13927">
    <property type="entry name" value="Ig_3"/>
    <property type="match status" value="1"/>
</dbReference>
<gene>
    <name evidence="7" type="ORF">ACJMK2_025664</name>
</gene>
<dbReference type="SMART" id="SM00409">
    <property type="entry name" value="IG"/>
    <property type="match status" value="4"/>
</dbReference>
<reference evidence="7 8" key="1">
    <citation type="submission" date="2024-11" db="EMBL/GenBank/DDBJ databases">
        <title>Chromosome-level genome assembly of the freshwater bivalve Anodonta woodiana.</title>
        <authorList>
            <person name="Chen X."/>
        </authorList>
    </citation>
    <scope>NUCLEOTIDE SEQUENCE [LARGE SCALE GENOMIC DNA]</scope>
    <source>
        <strain evidence="7">MN2024</strain>
        <tissue evidence="7">Gills</tissue>
    </source>
</reference>
<evidence type="ECO:0000256" key="3">
    <source>
        <dbReference type="ARBA" id="ARBA00023180"/>
    </source>
</evidence>
<feature type="domain" description="Ig-like" evidence="6">
    <location>
        <begin position="204"/>
        <end position="284"/>
    </location>
</feature>
<dbReference type="Proteomes" id="UP001634394">
    <property type="component" value="Unassembled WGS sequence"/>
</dbReference>
<evidence type="ECO:0000256" key="1">
    <source>
        <dbReference type="ARBA" id="ARBA00022729"/>
    </source>
</evidence>
<feature type="domain" description="Ig-like" evidence="6">
    <location>
        <begin position="119"/>
        <end position="185"/>
    </location>
</feature>
<keyword evidence="5" id="KW-0472">Membrane</keyword>
<protein>
    <recommendedName>
        <fullName evidence="6">Ig-like domain-containing protein</fullName>
    </recommendedName>
</protein>
<keyword evidence="3" id="KW-0325">Glycoprotein</keyword>
<dbReference type="InterPro" id="IPR003598">
    <property type="entry name" value="Ig_sub2"/>
</dbReference>
<evidence type="ECO:0000256" key="2">
    <source>
        <dbReference type="ARBA" id="ARBA00023157"/>
    </source>
</evidence>
<evidence type="ECO:0000259" key="6">
    <source>
        <dbReference type="PROSITE" id="PS50835"/>
    </source>
</evidence>
<evidence type="ECO:0000256" key="4">
    <source>
        <dbReference type="ARBA" id="ARBA00023319"/>
    </source>
</evidence>
<evidence type="ECO:0000256" key="5">
    <source>
        <dbReference type="SAM" id="Phobius"/>
    </source>
</evidence>
<comment type="caution">
    <text evidence="7">The sequence shown here is derived from an EMBL/GenBank/DDBJ whole genome shotgun (WGS) entry which is preliminary data.</text>
</comment>
<dbReference type="PANTHER" id="PTHR44337">
    <property type="entry name" value="CARCINOEMBRYONIC ANTIGEN-RELATED CELL ADHESION MOLECULE 8"/>
    <property type="match status" value="1"/>
</dbReference>
<keyword evidence="5" id="KW-0812">Transmembrane</keyword>
<evidence type="ECO:0000313" key="8">
    <source>
        <dbReference type="Proteomes" id="UP001634394"/>
    </source>
</evidence>
<sequence>TCISIVFISEGRVVDGIIGRNVSLSWTLKDTKRDSLSISRNSTFLLTLWPYKTLVIWHHKNDRFHIDMVIDANDTLAVTVCISRLTEQDAGIYKLIRRLDSEEGNGSVTLQIHNVTALPRITMVQHDSMDSSIQLQCTFLQMFTGKVSWKLNESIIESQDRYYQNNSLLSIKNLTADDKYSIYTCNENGSGFDSDPYLLNISGPNVVKFESNVTVAKEHEGLNLFCDADCYPTCTWNWTKLDILSTSKKVISANKELKINNVTRKDAGKYSCKVYNTITSTSLEGSTYLEVVYGPGEIYTNISNNVIQVDKYDTISVSCYADCFPPCQIGWMETKTNIPNREAVLQLERMTVDGNYTCYATNPMNPNASNSRTIYIKVTSGQSELMTTTLTAVSNTDLLLIRHLLYVVIGLGCFFAIGFLACLLHKFRACSRVRGSSINNRSSEHSAGYRDSETPPMEHLAGNYWTIVSNTRGDLTTAVDVDNAQCITQTAHSIKNVLKEKNLAYSISANFDIELEEYSEPVHAGTVDDYIHPVHKGYVEC</sequence>
<feature type="domain" description="Ig-like" evidence="6">
    <location>
        <begin position="295"/>
        <end position="375"/>
    </location>
</feature>